<evidence type="ECO:0000313" key="2">
    <source>
        <dbReference type="Proteomes" id="UP000019149"/>
    </source>
</evidence>
<sequence>MQRLPMIALPYSMSAGFPGESSTSSKTLVPLRNIEAILTTRTHNPVTVPFPTGWPAAGCQLLRAPRNA</sequence>
<dbReference type="EMBL" id="APAU02000315">
    <property type="protein sequence ID" value="EUB54170.1"/>
    <property type="molecule type" value="Genomic_DNA"/>
</dbReference>
<dbReference type="Proteomes" id="UP000019149">
    <property type="component" value="Unassembled WGS sequence"/>
</dbReference>
<dbReference type="RefSeq" id="XP_024345366.1">
    <property type="nucleotide sequence ID" value="XM_024500215.1"/>
</dbReference>
<accession>W6TZD8</accession>
<gene>
    <name evidence="1" type="ORF">EGR_10966</name>
</gene>
<evidence type="ECO:0000313" key="1">
    <source>
        <dbReference type="EMBL" id="EUB54170.1"/>
    </source>
</evidence>
<name>W6TZD8_ECHGR</name>
<dbReference type="AlphaFoldDB" id="W6TZD8"/>
<dbReference type="GeneID" id="36346681"/>
<dbReference type="KEGG" id="egl:EGR_10966"/>
<organism evidence="1 2">
    <name type="scientific">Echinococcus granulosus</name>
    <name type="common">Hydatid tapeworm</name>
    <dbReference type="NCBI Taxonomy" id="6210"/>
    <lineage>
        <taxon>Eukaryota</taxon>
        <taxon>Metazoa</taxon>
        <taxon>Spiralia</taxon>
        <taxon>Lophotrochozoa</taxon>
        <taxon>Platyhelminthes</taxon>
        <taxon>Cestoda</taxon>
        <taxon>Eucestoda</taxon>
        <taxon>Cyclophyllidea</taxon>
        <taxon>Taeniidae</taxon>
        <taxon>Echinococcus</taxon>
        <taxon>Echinococcus granulosus group</taxon>
    </lineage>
</organism>
<dbReference type="CTD" id="36346681"/>
<proteinExistence type="predicted"/>
<reference evidence="1 2" key="1">
    <citation type="journal article" date="2013" name="Nat. Genet.">
        <title>The genome of the hydatid tapeworm Echinococcus granulosus.</title>
        <authorList>
            <person name="Zheng H."/>
            <person name="Zhang W."/>
            <person name="Zhang L."/>
            <person name="Zhang Z."/>
            <person name="Li J."/>
            <person name="Lu G."/>
            <person name="Zhu Y."/>
            <person name="Wang Y."/>
            <person name="Huang Y."/>
            <person name="Liu J."/>
            <person name="Kang H."/>
            <person name="Chen J."/>
            <person name="Wang L."/>
            <person name="Chen A."/>
            <person name="Yu S."/>
            <person name="Gao Z."/>
            <person name="Jin L."/>
            <person name="Gu W."/>
            <person name="Wang Z."/>
            <person name="Zhao L."/>
            <person name="Shi B."/>
            <person name="Wen H."/>
            <person name="Lin R."/>
            <person name="Jones M.K."/>
            <person name="Brejova B."/>
            <person name="Vinar T."/>
            <person name="Zhao G."/>
            <person name="McManus D.P."/>
            <person name="Chen Z."/>
            <person name="Zhou Y."/>
            <person name="Wang S."/>
        </authorList>
    </citation>
    <scope>NUCLEOTIDE SEQUENCE [LARGE SCALE GENOMIC DNA]</scope>
</reference>
<keyword evidence="2" id="KW-1185">Reference proteome</keyword>
<comment type="caution">
    <text evidence="1">The sequence shown here is derived from an EMBL/GenBank/DDBJ whole genome shotgun (WGS) entry which is preliminary data.</text>
</comment>
<protein>
    <submittedName>
        <fullName evidence="1">Uncharacterized protein</fullName>
    </submittedName>
</protein>